<dbReference type="EMBL" id="CP071249">
    <property type="protein sequence ID" value="UUF06956.1"/>
    <property type="molecule type" value="Genomic_DNA"/>
</dbReference>
<accession>A0A9Q9FGD4</accession>
<dbReference type="PROSITE" id="PS51186">
    <property type="entry name" value="GNAT"/>
    <property type="match status" value="1"/>
</dbReference>
<evidence type="ECO:0000313" key="4">
    <source>
        <dbReference type="Proteomes" id="UP001058016"/>
    </source>
</evidence>
<dbReference type="Pfam" id="PF00583">
    <property type="entry name" value="Acetyltransf_1"/>
    <property type="match status" value="1"/>
</dbReference>
<evidence type="ECO:0000259" key="1">
    <source>
        <dbReference type="PROSITE" id="PS51186"/>
    </source>
</evidence>
<protein>
    <submittedName>
        <fullName evidence="3">GNAT family N-acetyltransferase</fullName>
    </submittedName>
</protein>
<dbReference type="InterPro" id="IPR000182">
    <property type="entry name" value="GNAT_dom"/>
</dbReference>
<reference evidence="3 4" key="1">
    <citation type="submission" date="2021-03" db="EMBL/GenBank/DDBJ databases">
        <title>Comparative Genomics and Metabolomics in the genus Turicibacter.</title>
        <authorList>
            <person name="Maki J."/>
            <person name="Looft T."/>
        </authorList>
    </citation>
    <scope>NUCLEOTIDE SEQUENCE</scope>
    <source>
        <strain evidence="3">ISU324</strain>
        <strain evidence="2 4">MMM721</strain>
    </source>
</reference>
<dbReference type="InterPro" id="IPR016181">
    <property type="entry name" value="Acyl_CoA_acyltransferase"/>
</dbReference>
<dbReference type="EMBL" id="CP071250">
    <property type="protein sequence ID" value="UUF08185.1"/>
    <property type="molecule type" value="Genomic_DNA"/>
</dbReference>
<dbReference type="Gene3D" id="3.40.630.30">
    <property type="match status" value="1"/>
</dbReference>
<name>A0A9Q9FGD4_9FIRM</name>
<dbReference type="AlphaFoldDB" id="A0A9Q9FGD4"/>
<feature type="domain" description="N-acetyltransferase" evidence="1">
    <location>
        <begin position="4"/>
        <end position="156"/>
    </location>
</feature>
<dbReference type="SUPFAM" id="SSF55729">
    <property type="entry name" value="Acyl-CoA N-acyltransferases (Nat)"/>
    <property type="match status" value="1"/>
</dbReference>
<gene>
    <name evidence="2" type="ORF">J0J69_05440</name>
    <name evidence="3" type="ORF">J0J70_11415</name>
</gene>
<dbReference type="Proteomes" id="UP001058072">
    <property type="component" value="Chromosome"/>
</dbReference>
<keyword evidence="4" id="KW-1185">Reference proteome</keyword>
<dbReference type="RefSeq" id="WP_212724798.1">
    <property type="nucleotide sequence ID" value="NZ_CP071249.1"/>
</dbReference>
<dbReference type="CDD" id="cd04301">
    <property type="entry name" value="NAT_SF"/>
    <property type="match status" value="1"/>
</dbReference>
<evidence type="ECO:0000313" key="3">
    <source>
        <dbReference type="EMBL" id="UUF08185.1"/>
    </source>
</evidence>
<evidence type="ECO:0000313" key="5">
    <source>
        <dbReference type="Proteomes" id="UP001058072"/>
    </source>
</evidence>
<evidence type="ECO:0000313" key="2">
    <source>
        <dbReference type="EMBL" id="UUF06956.1"/>
    </source>
</evidence>
<proteinExistence type="predicted"/>
<dbReference type="Proteomes" id="UP001058016">
    <property type="component" value="Chromosome"/>
</dbReference>
<sequence length="165" mass="19229">MHVISVSSNPEFVTQAISYFQGKWASPESLKVYEDCILHSLNTKSPLPQWYLLLKEDKIIGCAGLITNDFISRMDLYPWLCALYIEEHERHHAYGSILIEHIKQEAKKLGFNSLYLCTDHIGYYEKYDFHYVGLGYHPWGETSRIYEAQLEEKTTNNTLTSTNRD</sequence>
<organism evidence="3 5">
    <name type="scientific">Turicibacter bilis</name>
    <dbReference type="NCBI Taxonomy" id="2735723"/>
    <lineage>
        <taxon>Bacteria</taxon>
        <taxon>Bacillati</taxon>
        <taxon>Bacillota</taxon>
        <taxon>Erysipelotrichia</taxon>
        <taxon>Erysipelotrichales</taxon>
        <taxon>Turicibacteraceae</taxon>
        <taxon>Turicibacter</taxon>
    </lineage>
</organism>
<dbReference type="GO" id="GO:0016747">
    <property type="term" value="F:acyltransferase activity, transferring groups other than amino-acyl groups"/>
    <property type="evidence" value="ECO:0007669"/>
    <property type="project" value="InterPro"/>
</dbReference>